<proteinExistence type="predicted"/>
<gene>
    <name evidence="2" type="ORF">PLEPLA_LOCUS42245</name>
</gene>
<sequence>MWRPRVKGTQLDTLLKLRFYGRSRHLLSADRHEGFEEMRPNHQLEEKMKKQASVKAQAVGRWTSLPPPPLPSSPPPPPPSPGPYDRMYLIILPSVTLRRLFGGRYLFVPSDFLRLGSDPFSYGSPLYRPLSSNLRVTDSPGGGLMALLYAPHRVVTLVPSQPSKTVWERCWRRDELLSPAQHAEK</sequence>
<feature type="compositionally biased region" description="Pro residues" evidence="1">
    <location>
        <begin position="65"/>
        <end position="81"/>
    </location>
</feature>
<reference evidence="2" key="1">
    <citation type="submission" date="2020-03" db="EMBL/GenBank/DDBJ databases">
        <authorList>
            <person name="Weist P."/>
        </authorList>
    </citation>
    <scope>NUCLEOTIDE SEQUENCE</scope>
</reference>
<dbReference type="AlphaFoldDB" id="A0A9N7VRP8"/>
<dbReference type="Proteomes" id="UP001153269">
    <property type="component" value="Unassembled WGS sequence"/>
</dbReference>
<dbReference type="EMBL" id="CADEAL010004214">
    <property type="protein sequence ID" value="CAB1454479.1"/>
    <property type="molecule type" value="Genomic_DNA"/>
</dbReference>
<evidence type="ECO:0000313" key="3">
    <source>
        <dbReference type="Proteomes" id="UP001153269"/>
    </source>
</evidence>
<evidence type="ECO:0000256" key="1">
    <source>
        <dbReference type="SAM" id="MobiDB-lite"/>
    </source>
</evidence>
<protein>
    <submittedName>
        <fullName evidence="2">Uncharacterized protein</fullName>
    </submittedName>
</protein>
<feature type="region of interest" description="Disordered" evidence="1">
    <location>
        <begin position="56"/>
        <end position="81"/>
    </location>
</feature>
<keyword evidence="3" id="KW-1185">Reference proteome</keyword>
<name>A0A9N7VRP8_PLEPL</name>
<organism evidence="2 3">
    <name type="scientific">Pleuronectes platessa</name>
    <name type="common">European plaice</name>
    <dbReference type="NCBI Taxonomy" id="8262"/>
    <lineage>
        <taxon>Eukaryota</taxon>
        <taxon>Metazoa</taxon>
        <taxon>Chordata</taxon>
        <taxon>Craniata</taxon>
        <taxon>Vertebrata</taxon>
        <taxon>Euteleostomi</taxon>
        <taxon>Actinopterygii</taxon>
        <taxon>Neopterygii</taxon>
        <taxon>Teleostei</taxon>
        <taxon>Neoteleostei</taxon>
        <taxon>Acanthomorphata</taxon>
        <taxon>Carangaria</taxon>
        <taxon>Pleuronectiformes</taxon>
        <taxon>Pleuronectoidei</taxon>
        <taxon>Pleuronectidae</taxon>
        <taxon>Pleuronectes</taxon>
    </lineage>
</organism>
<accession>A0A9N7VRP8</accession>
<evidence type="ECO:0000313" key="2">
    <source>
        <dbReference type="EMBL" id="CAB1454479.1"/>
    </source>
</evidence>
<comment type="caution">
    <text evidence="2">The sequence shown here is derived from an EMBL/GenBank/DDBJ whole genome shotgun (WGS) entry which is preliminary data.</text>
</comment>